<dbReference type="PANTHER" id="PTHR30455">
    <property type="entry name" value="TRANSCRIPTIONAL REPRESSOR NRDR"/>
    <property type="match status" value="1"/>
</dbReference>
<evidence type="ECO:0000256" key="8">
    <source>
        <dbReference type="HAMAP-Rule" id="MF_00440"/>
    </source>
</evidence>
<dbReference type="EMBL" id="JAKUDN010000002">
    <property type="protein sequence ID" value="MCP8352448.1"/>
    <property type="molecule type" value="Genomic_DNA"/>
</dbReference>
<accession>A0ABT1L6D8</accession>
<keyword evidence="3 8" id="KW-0863">Zinc-finger</keyword>
<feature type="zinc finger region" evidence="8">
    <location>
        <begin position="3"/>
        <end position="34"/>
    </location>
</feature>
<dbReference type="Pfam" id="PF03477">
    <property type="entry name" value="ATP-cone"/>
    <property type="match status" value="1"/>
</dbReference>
<evidence type="ECO:0000256" key="2">
    <source>
        <dbReference type="ARBA" id="ARBA00022741"/>
    </source>
</evidence>
<comment type="cofactor">
    <cofactor evidence="8">
        <name>Zn(2+)</name>
        <dbReference type="ChEBI" id="CHEBI:29105"/>
    </cofactor>
    <text evidence="8">Binds 1 zinc ion.</text>
</comment>
<evidence type="ECO:0000256" key="3">
    <source>
        <dbReference type="ARBA" id="ARBA00022771"/>
    </source>
</evidence>
<dbReference type="PANTHER" id="PTHR30455:SF2">
    <property type="entry name" value="TRANSCRIPTIONAL REPRESSOR NRDR"/>
    <property type="match status" value="1"/>
</dbReference>
<comment type="caution">
    <text evidence="10">The sequence shown here is derived from an EMBL/GenBank/DDBJ whole genome shotgun (WGS) entry which is preliminary data.</text>
</comment>
<comment type="similarity">
    <text evidence="8">Belongs to the NrdR family.</text>
</comment>
<dbReference type="NCBIfam" id="TIGR00244">
    <property type="entry name" value="transcriptional regulator NrdR"/>
    <property type="match status" value="1"/>
</dbReference>
<keyword evidence="6 8" id="KW-0238">DNA-binding</keyword>
<keyword evidence="11" id="KW-1185">Reference proteome</keyword>
<dbReference type="RefSeq" id="WP_258569553.1">
    <property type="nucleotide sequence ID" value="NZ_JAKUDN010000002.1"/>
</dbReference>
<keyword evidence="8" id="KW-0862">Zinc</keyword>
<keyword evidence="2 8" id="KW-0547">Nucleotide-binding</keyword>
<evidence type="ECO:0000256" key="1">
    <source>
        <dbReference type="ARBA" id="ARBA00022491"/>
    </source>
</evidence>
<reference evidence="10 11" key="1">
    <citation type="journal article" date="2022" name="Nat. Microbiol.">
        <title>The microbiome of a bacterivorous marine choanoflagellate contains a resource-demanding obligate bacterial associate.</title>
        <authorList>
            <person name="Needham D.M."/>
            <person name="Poirier C."/>
            <person name="Bachy C."/>
            <person name="George E.E."/>
            <person name="Wilken S."/>
            <person name="Yung C.C.M."/>
            <person name="Limardo A.J."/>
            <person name="Morando M."/>
            <person name="Sudek L."/>
            <person name="Malmstrom R.R."/>
            <person name="Keeling P.J."/>
            <person name="Santoro A.E."/>
            <person name="Worden A.Z."/>
        </authorList>
    </citation>
    <scope>NUCLEOTIDE SEQUENCE [LARGE SCALE GENOMIC DNA]</scope>
    <source>
        <strain evidence="10 11">Comchoano-2</strain>
    </source>
</reference>
<organism evidence="10 11">
    <name type="scientific">Candidatus Synchoanobacter obligatus</name>
    <dbReference type="NCBI Taxonomy" id="2919597"/>
    <lineage>
        <taxon>Bacteria</taxon>
        <taxon>Pseudomonadati</taxon>
        <taxon>Pseudomonadota</taxon>
        <taxon>Gammaproteobacteria</taxon>
        <taxon>Candidatus Comchoanobacterales</taxon>
        <taxon>Candidatus Comchoanobacteraceae</taxon>
        <taxon>Candidatus Synchoanobacter</taxon>
    </lineage>
</organism>
<protein>
    <recommendedName>
        <fullName evidence="8">Transcriptional repressor NrdR</fullName>
    </recommendedName>
</protein>
<keyword evidence="4 8" id="KW-0067">ATP-binding</keyword>
<dbReference type="InterPro" id="IPR055173">
    <property type="entry name" value="NrdR-like_N"/>
</dbReference>
<comment type="function">
    <text evidence="8">Negatively regulates transcription of bacterial ribonucleotide reductase nrd genes and operons by binding to NrdR-boxes.</text>
</comment>
<dbReference type="InterPro" id="IPR003796">
    <property type="entry name" value="RNR_NrdR-like"/>
</dbReference>
<keyword evidence="5 8" id="KW-0805">Transcription regulation</keyword>
<dbReference type="InterPro" id="IPR005144">
    <property type="entry name" value="ATP-cone_dom"/>
</dbReference>
<evidence type="ECO:0000256" key="4">
    <source>
        <dbReference type="ARBA" id="ARBA00022840"/>
    </source>
</evidence>
<dbReference type="PROSITE" id="PS51161">
    <property type="entry name" value="ATP_CONE"/>
    <property type="match status" value="1"/>
</dbReference>
<gene>
    <name evidence="8 10" type="primary">nrdR</name>
    <name evidence="10" type="ORF">MKS91_03980</name>
</gene>
<evidence type="ECO:0000256" key="7">
    <source>
        <dbReference type="ARBA" id="ARBA00023163"/>
    </source>
</evidence>
<evidence type="ECO:0000256" key="5">
    <source>
        <dbReference type="ARBA" id="ARBA00023015"/>
    </source>
</evidence>
<evidence type="ECO:0000259" key="9">
    <source>
        <dbReference type="PROSITE" id="PS51161"/>
    </source>
</evidence>
<keyword evidence="1 8" id="KW-0678">Repressor</keyword>
<feature type="domain" description="ATP-cone" evidence="9">
    <location>
        <begin position="49"/>
        <end position="139"/>
    </location>
</feature>
<dbReference type="Proteomes" id="UP001320768">
    <property type="component" value="Unassembled WGS sequence"/>
</dbReference>
<dbReference type="HAMAP" id="MF_00440">
    <property type="entry name" value="NrdR"/>
    <property type="match status" value="1"/>
</dbReference>
<sequence>MLCPACGSKDLRVLDSRPMLESNQIKRRRQCSDCEFRFSTIEIVDAGMPKIVKRSGSLAEFDVRKVRSGIMRAVEKRPLTMGQLENLIERIVQKINKMQVKHLRSEQVGYIIMEEMKDVDLVSMIRFASVYHAFQDAESFKVFIDNLVSSSEMN</sequence>
<proteinExistence type="inferred from homology"/>
<dbReference type="Pfam" id="PF22811">
    <property type="entry name" value="Zn_ribbon_NrdR"/>
    <property type="match status" value="1"/>
</dbReference>
<keyword evidence="8" id="KW-0479">Metal-binding</keyword>
<evidence type="ECO:0000256" key="6">
    <source>
        <dbReference type="ARBA" id="ARBA00023125"/>
    </source>
</evidence>
<name>A0ABT1L6D8_9GAMM</name>
<keyword evidence="7 8" id="KW-0804">Transcription</keyword>
<evidence type="ECO:0000313" key="11">
    <source>
        <dbReference type="Proteomes" id="UP001320768"/>
    </source>
</evidence>
<evidence type="ECO:0000313" key="10">
    <source>
        <dbReference type="EMBL" id="MCP8352448.1"/>
    </source>
</evidence>